<dbReference type="Proteomes" id="UP000249166">
    <property type="component" value="Unassembled WGS sequence"/>
</dbReference>
<reference evidence="4 5" key="1">
    <citation type="submission" date="2018-04" db="EMBL/GenBank/DDBJ databases">
        <title>Bacteria isolated from cave deposits of Manipur.</title>
        <authorList>
            <person name="Sahoo D."/>
            <person name="Sarangthem I."/>
            <person name="Nandeibam J."/>
        </authorList>
    </citation>
    <scope>NUCLEOTIDE SEQUENCE [LARGE SCALE GENOMIC DNA]</scope>
    <source>
        <strain evidence="5">mrc11</strain>
    </source>
</reference>
<dbReference type="EMBL" id="QLNP01000095">
    <property type="protein sequence ID" value="RAM36331.1"/>
    <property type="molecule type" value="Genomic_DNA"/>
</dbReference>
<feature type="region of interest" description="Disordered" evidence="1">
    <location>
        <begin position="229"/>
        <end position="257"/>
    </location>
</feature>
<feature type="transmembrane region" description="Helical" evidence="2">
    <location>
        <begin position="179"/>
        <end position="199"/>
    </location>
</feature>
<feature type="domain" description="Phosphatidic acid phosphatase type 2/haloperoxidase" evidence="3">
    <location>
        <begin position="105"/>
        <end position="220"/>
    </location>
</feature>
<accession>A0A328HDT2</accession>
<keyword evidence="2" id="KW-1133">Transmembrane helix</keyword>
<feature type="transmembrane region" description="Helical" evidence="2">
    <location>
        <begin position="107"/>
        <end position="127"/>
    </location>
</feature>
<dbReference type="OrthoDB" id="5289372at2"/>
<gene>
    <name evidence="4" type="ORF">DBZ45_15485</name>
</gene>
<evidence type="ECO:0000259" key="3">
    <source>
        <dbReference type="SMART" id="SM00014"/>
    </source>
</evidence>
<evidence type="ECO:0000256" key="1">
    <source>
        <dbReference type="SAM" id="MobiDB-lite"/>
    </source>
</evidence>
<dbReference type="InterPro" id="IPR036938">
    <property type="entry name" value="PAP2/HPO_sf"/>
</dbReference>
<feature type="transmembrane region" description="Helical" evidence="2">
    <location>
        <begin position="69"/>
        <end position="95"/>
    </location>
</feature>
<keyword evidence="2" id="KW-0472">Membrane</keyword>
<proteinExistence type="predicted"/>
<evidence type="ECO:0000313" key="5">
    <source>
        <dbReference type="Proteomes" id="UP000249166"/>
    </source>
</evidence>
<comment type="caution">
    <text evidence="4">The sequence shown here is derived from an EMBL/GenBank/DDBJ whole genome shotgun (WGS) entry which is preliminary data.</text>
</comment>
<dbReference type="PANTHER" id="PTHR14969">
    <property type="entry name" value="SPHINGOSINE-1-PHOSPHATE PHOSPHOHYDROLASE"/>
    <property type="match status" value="1"/>
</dbReference>
<dbReference type="Pfam" id="PF01569">
    <property type="entry name" value="PAP2"/>
    <property type="match status" value="1"/>
</dbReference>
<dbReference type="AlphaFoldDB" id="A0A328HDT2"/>
<evidence type="ECO:0000313" key="4">
    <source>
        <dbReference type="EMBL" id="RAM36331.1"/>
    </source>
</evidence>
<keyword evidence="2" id="KW-0812">Transmembrane</keyword>
<name>A0A328HDT2_ARTGO</name>
<feature type="transmembrane region" description="Helical" evidence="2">
    <location>
        <begin position="205"/>
        <end position="225"/>
    </location>
</feature>
<organism evidence="4 5">
    <name type="scientific">Arthrobacter globiformis</name>
    <dbReference type="NCBI Taxonomy" id="1665"/>
    <lineage>
        <taxon>Bacteria</taxon>
        <taxon>Bacillati</taxon>
        <taxon>Actinomycetota</taxon>
        <taxon>Actinomycetes</taxon>
        <taxon>Micrococcales</taxon>
        <taxon>Micrococcaceae</taxon>
        <taxon>Arthrobacter</taxon>
    </lineage>
</organism>
<dbReference type="PANTHER" id="PTHR14969:SF13">
    <property type="entry name" value="AT30094P"/>
    <property type="match status" value="1"/>
</dbReference>
<feature type="compositionally biased region" description="Low complexity" evidence="1">
    <location>
        <begin position="241"/>
        <end position="257"/>
    </location>
</feature>
<dbReference type="Gene3D" id="1.20.144.10">
    <property type="entry name" value="Phosphatidic acid phosphatase type 2/haloperoxidase"/>
    <property type="match status" value="1"/>
</dbReference>
<feature type="transmembrane region" description="Helical" evidence="2">
    <location>
        <begin position="21"/>
        <end position="44"/>
    </location>
</feature>
<sequence length="257" mass="26703">MILALTARLRPAPPLRASQQVLFCWAGALLVAGDAVFWLMFAAIQSDSGLAVMDGPVHSMLVDSRNPAATAFLAGLTIVTAPEVLTVIGAVFALAWAVRKRELWRPAVLMGAMVLAVVVTTLIKQLVSRSRPPSSDFLLGPDDALSFPSGHTVGIGVFTVVLAYLVLSRSGTRTTAMLGFAATFAVTALVGLSRLYLGYHWLTDVVASLGVALAVAAVAMFTDAARHGSAKGRSGALNSRAPNSLPAADPSAPDAQP</sequence>
<dbReference type="RefSeq" id="WP_111904772.1">
    <property type="nucleotide sequence ID" value="NZ_QLNP01000095.1"/>
</dbReference>
<feature type="transmembrane region" description="Helical" evidence="2">
    <location>
        <begin position="147"/>
        <end position="167"/>
    </location>
</feature>
<dbReference type="SMART" id="SM00014">
    <property type="entry name" value="acidPPc"/>
    <property type="match status" value="1"/>
</dbReference>
<dbReference type="InterPro" id="IPR000326">
    <property type="entry name" value="PAP2/HPO"/>
</dbReference>
<protein>
    <submittedName>
        <fullName evidence="4">PAP2 family protein</fullName>
    </submittedName>
</protein>
<evidence type="ECO:0000256" key="2">
    <source>
        <dbReference type="SAM" id="Phobius"/>
    </source>
</evidence>
<dbReference type="SUPFAM" id="SSF48317">
    <property type="entry name" value="Acid phosphatase/Vanadium-dependent haloperoxidase"/>
    <property type="match status" value="1"/>
</dbReference>
<dbReference type="CDD" id="cd03392">
    <property type="entry name" value="PAP2_like_2"/>
    <property type="match status" value="1"/>
</dbReference>